<name>A0AAE1L2T7_PETCI</name>
<feature type="compositionally biased region" description="Acidic residues" evidence="1">
    <location>
        <begin position="107"/>
        <end position="119"/>
    </location>
</feature>
<keyword evidence="3" id="KW-1185">Reference proteome</keyword>
<feature type="region of interest" description="Disordered" evidence="1">
    <location>
        <begin position="34"/>
        <end position="64"/>
    </location>
</feature>
<evidence type="ECO:0000256" key="1">
    <source>
        <dbReference type="SAM" id="MobiDB-lite"/>
    </source>
</evidence>
<evidence type="ECO:0000313" key="3">
    <source>
        <dbReference type="Proteomes" id="UP001286313"/>
    </source>
</evidence>
<dbReference type="EMBL" id="JAWQEG010000113">
    <property type="protein sequence ID" value="KAK3894366.1"/>
    <property type="molecule type" value="Genomic_DNA"/>
</dbReference>
<feature type="region of interest" description="Disordered" evidence="1">
    <location>
        <begin position="81"/>
        <end position="123"/>
    </location>
</feature>
<organism evidence="2 3">
    <name type="scientific">Petrolisthes cinctipes</name>
    <name type="common">Flat porcelain crab</name>
    <dbReference type="NCBI Taxonomy" id="88211"/>
    <lineage>
        <taxon>Eukaryota</taxon>
        <taxon>Metazoa</taxon>
        <taxon>Ecdysozoa</taxon>
        <taxon>Arthropoda</taxon>
        <taxon>Crustacea</taxon>
        <taxon>Multicrustacea</taxon>
        <taxon>Malacostraca</taxon>
        <taxon>Eumalacostraca</taxon>
        <taxon>Eucarida</taxon>
        <taxon>Decapoda</taxon>
        <taxon>Pleocyemata</taxon>
        <taxon>Anomura</taxon>
        <taxon>Galatheoidea</taxon>
        <taxon>Porcellanidae</taxon>
        <taxon>Petrolisthes</taxon>
    </lineage>
</organism>
<dbReference type="Proteomes" id="UP001286313">
    <property type="component" value="Unassembled WGS sequence"/>
</dbReference>
<reference evidence="2" key="1">
    <citation type="submission" date="2023-10" db="EMBL/GenBank/DDBJ databases">
        <title>Genome assemblies of two species of porcelain crab, Petrolisthes cinctipes and Petrolisthes manimaculis (Anomura: Porcellanidae).</title>
        <authorList>
            <person name="Angst P."/>
        </authorList>
    </citation>
    <scope>NUCLEOTIDE SEQUENCE</scope>
    <source>
        <strain evidence="2">PB745_01</strain>
        <tissue evidence="2">Gill</tissue>
    </source>
</reference>
<dbReference type="AlphaFoldDB" id="A0AAE1L2T7"/>
<gene>
    <name evidence="2" type="ORF">Pcinc_001827</name>
</gene>
<comment type="caution">
    <text evidence="2">The sequence shown here is derived from an EMBL/GenBank/DDBJ whole genome shotgun (WGS) entry which is preliminary data.</text>
</comment>
<evidence type="ECO:0000313" key="2">
    <source>
        <dbReference type="EMBL" id="KAK3894366.1"/>
    </source>
</evidence>
<feature type="compositionally biased region" description="Basic and acidic residues" evidence="1">
    <location>
        <begin position="34"/>
        <end position="48"/>
    </location>
</feature>
<proteinExistence type="predicted"/>
<sequence>MGGQRVRVEMRRVKGEDELRRVEMRRVEMRRVEMKRAKGEERERKEGRGQQLGGEDNRGGGRGLIVQEINKVTPWLSGGSWRAPDASLSLPPNFPSSYRWGKQGEQGEQEEEEEGEDGGGGDKVYSALMHVAADIDVTNACLLVGSRVMPPVSHKVKFTGDMPEGY</sequence>
<protein>
    <submittedName>
        <fullName evidence="2">Uncharacterized protein</fullName>
    </submittedName>
</protein>
<accession>A0AAE1L2T7</accession>